<dbReference type="EMBL" id="FUWW01000008">
    <property type="protein sequence ID" value="SJZ55260.1"/>
    <property type="molecule type" value="Genomic_DNA"/>
</dbReference>
<name>A0A1T4LKI9_9FIRM</name>
<dbReference type="GO" id="GO:0005886">
    <property type="term" value="C:plasma membrane"/>
    <property type="evidence" value="ECO:0007669"/>
    <property type="project" value="UniProtKB-SubCell"/>
</dbReference>
<evidence type="ECO:0000256" key="2">
    <source>
        <dbReference type="ARBA" id="ARBA00022692"/>
    </source>
</evidence>
<keyword evidence="4 7" id="KW-0472">Membrane</keyword>
<accession>A0A1T4LKI9</accession>
<keyword evidence="2 7" id="KW-0812">Transmembrane</keyword>
<dbReference type="STRING" id="290054.SAMN02745114_00942"/>
<dbReference type="AlphaFoldDB" id="A0A1T4LKI9"/>
<dbReference type="GO" id="GO:0008932">
    <property type="term" value="F:lytic endotransglycosylase activity"/>
    <property type="evidence" value="ECO:0007669"/>
    <property type="project" value="UniProtKB-UniRule"/>
</dbReference>
<evidence type="ECO:0000256" key="1">
    <source>
        <dbReference type="ARBA" id="ARBA00022475"/>
    </source>
</evidence>
<keyword evidence="10" id="KW-1185">Reference proteome</keyword>
<keyword evidence="5 7" id="KW-0456">Lyase</keyword>
<reference evidence="9 10" key="1">
    <citation type="submission" date="2017-02" db="EMBL/GenBank/DDBJ databases">
        <authorList>
            <person name="Peterson S.W."/>
        </authorList>
    </citation>
    <scope>NUCLEOTIDE SEQUENCE [LARGE SCALE GENOMIC DNA]</scope>
    <source>
        <strain evidence="9 10">ATCC 51222</strain>
    </source>
</reference>
<comment type="similarity">
    <text evidence="7">Belongs to the transglycosylase MltG family.</text>
</comment>
<dbReference type="HAMAP" id="MF_02065">
    <property type="entry name" value="MltG"/>
    <property type="match status" value="1"/>
</dbReference>
<evidence type="ECO:0000256" key="7">
    <source>
        <dbReference type="HAMAP-Rule" id="MF_02065"/>
    </source>
</evidence>
<evidence type="ECO:0000256" key="4">
    <source>
        <dbReference type="ARBA" id="ARBA00023136"/>
    </source>
</evidence>
<dbReference type="Proteomes" id="UP000190657">
    <property type="component" value="Unassembled WGS sequence"/>
</dbReference>
<feature type="compositionally biased region" description="Polar residues" evidence="8">
    <location>
        <begin position="1"/>
        <end position="24"/>
    </location>
</feature>
<proteinExistence type="inferred from homology"/>
<keyword evidence="3 7" id="KW-1133">Transmembrane helix</keyword>
<dbReference type="EC" id="4.2.2.29" evidence="7"/>
<feature type="region of interest" description="Disordered" evidence="8">
    <location>
        <begin position="1"/>
        <end position="46"/>
    </location>
</feature>
<feature type="site" description="Important for catalytic activity" evidence="7">
    <location>
        <position position="282"/>
    </location>
</feature>
<evidence type="ECO:0000256" key="3">
    <source>
        <dbReference type="ARBA" id="ARBA00022989"/>
    </source>
</evidence>
<evidence type="ECO:0000256" key="5">
    <source>
        <dbReference type="ARBA" id="ARBA00023239"/>
    </source>
</evidence>
<dbReference type="PANTHER" id="PTHR30518:SF2">
    <property type="entry name" value="ENDOLYTIC MUREIN TRANSGLYCOSYLASE"/>
    <property type="match status" value="1"/>
</dbReference>
<dbReference type="RefSeq" id="WP_078768432.1">
    <property type="nucleotide sequence ID" value="NZ_FUWW01000008.1"/>
</dbReference>
<gene>
    <name evidence="7" type="primary">mltG</name>
    <name evidence="9" type="ORF">SAMN02745114_00942</name>
</gene>
<dbReference type="OrthoDB" id="9814591at2"/>
<dbReference type="PANTHER" id="PTHR30518">
    <property type="entry name" value="ENDOLYTIC MUREIN TRANSGLYCOSYLASE"/>
    <property type="match status" value="1"/>
</dbReference>
<comment type="function">
    <text evidence="7">Functions as a peptidoglycan terminase that cleaves nascent peptidoglycan strands endolytically to terminate their elongation.</text>
</comment>
<dbReference type="NCBIfam" id="TIGR00247">
    <property type="entry name" value="endolytic transglycosylase MltG"/>
    <property type="match status" value="1"/>
</dbReference>
<comment type="catalytic activity">
    <reaction evidence="7">
        <text>a peptidoglycan chain = a peptidoglycan chain with N-acetyl-1,6-anhydromuramyl-[peptide] at the reducing end + a peptidoglycan chain with N-acetylglucosamine at the non-reducing end.</text>
        <dbReference type="EC" id="4.2.2.29"/>
    </reaction>
</comment>
<dbReference type="Pfam" id="PF02618">
    <property type="entry name" value="YceG"/>
    <property type="match status" value="1"/>
</dbReference>
<feature type="transmembrane region" description="Helical" evidence="7">
    <location>
        <begin position="50"/>
        <end position="72"/>
    </location>
</feature>
<keyword evidence="6 7" id="KW-0961">Cell wall biogenesis/degradation</keyword>
<organism evidence="9 10">
    <name type="scientific">Eubacterium coprostanoligenes</name>
    <dbReference type="NCBI Taxonomy" id="290054"/>
    <lineage>
        <taxon>Bacteria</taxon>
        <taxon>Bacillati</taxon>
        <taxon>Bacillota</taxon>
        <taxon>Clostridia</taxon>
        <taxon>Eubacteriales</taxon>
        <taxon>Eubacteriaceae</taxon>
        <taxon>Eubacterium</taxon>
    </lineage>
</organism>
<protein>
    <recommendedName>
        <fullName evidence="7">Endolytic murein transglycosylase</fullName>
        <ecNumber evidence="7">4.2.2.29</ecNumber>
    </recommendedName>
    <alternativeName>
        <fullName evidence="7">Peptidoglycan lytic transglycosylase</fullName>
    </alternativeName>
    <alternativeName>
        <fullName evidence="7">Peptidoglycan polymerization terminase</fullName>
    </alternativeName>
</protein>
<evidence type="ECO:0000313" key="10">
    <source>
        <dbReference type="Proteomes" id="UP000190657"/>
    </source>
</evidence>
<evidence type="ECO:0000256" key="6">
    <source>
        <dbReference type="ARBA" id="ARBA00023316"/>
    </source>
</evidence>
<keyword evidence="1 7" id="KW-1003">Cell membrane</keyword>
<dbReference type="InterPro" id="IPR003770">
    <property type="entry name" value="MLTG-like"/>
</dbReference>
<sequence length="409" mass="45705">MDKYGFNSNENKNTPDFYFSNSENAPVKHSNNSPKKSNAKKKKKSSSGVGSTYLFFIIVICVSVVVSIYAIFCMNDIFAITKTKSNVTVSYSQKIENADEAIDILSDKGLIRCKNFCKFFVKLRDNLIKSKPLGGPYEAGVYYLNGKMGLEGMLVTLKGDTSSSETVTLTFPEGYTVPEIVNKLSENDVCDKTALLSVIQSTDFTYSLVTNLKASDSVPYRLEGFMFPDTYEFFINESASSTVRKFLENGDAKFTEKYKQRAEKMGYSIYQIMTIASIVQKEAANDDQMKTIAGILYNRLDDTVNFPTLGCQSTSDYITNKVAPNLSSTSSHTSEYYMTYYNTNLSSTVVGLPAGPICNPGMTAIHAALYPKETSAKFFFHDTKGNIYTAKTYSEFKQKVRTYAPYLEY</sequence>
<comment type="subcellular location">
    <subcellularLocation>
        <location evidence="7">Cell membrane</location>
        <topology evidence="7">Single-pass membrane protein</topology>
    </subcellularLocation>
</comment>
<dbReference type="GO" id="GO:0071555">
    <property type="term" value="P:cell wall organization"/>
    <property type="evidence" value="ECO:0007669"/>
    <property type="project" value="UniProtKB-KW"/>
</dbReference>
<evidence type="ECO:0000256" key="8">
    <source>
        <dbReference type="SAM" id="MobiDB-lite"/>
    </source>
</evidence>
<dbReference type="GO" id="GO:0009252">
    <property type="term" value="P:peptidoglycan biosynthetic process"/>
    <property type="evidence" value="ECO:0007669"/>
    <property type="project" value="UniProtKB-UniRule"/>
</dbReference>
<evidence type="ECO:0000313" key="9">
    <source>
        <dbReference type="EMBL" id="SJZ55260.1"/>
    </source>
</evidence>